<proteinExistence type="predicted"/>
<dbReference type="EMBL" id="KB908482">
    <property type="protein sequence ID" value="EOA90834.1"/>
    <property type="molecule type" value="Genomic_DNA"/>
</dbReference>
<evidence type="ECO:0000256" key="1">
    <source>
        <dbReference type="SAM" id="Coils"/>
    </source>
</evidence>
<sequence>MASSTLDTSFSQQPVLSSSPDKTVTQGSVGTFNHCLPPISEYEWDFGWEENTFPLADPYEGFEQVPATAVESIAHDTTLRQKHEDLAELGNKVQKLRHDISELHDMFCKRLDSIEKSIAVADSYVKHLVPWSVEVHEKYSQLLAIAAKQTE</sequence>
<protein>
    <submittedName>
        <fullName evidence="3">Uncharacterized protein</fullName>
    </submittedName>
</protein>
<dbReference type="GeneID" id="19404120"/>
<accession>R0KP38</accession>
<gene>
    <name evidence="3" type="ORF">SETTUDRAFT_36337</name>
</gene>
<reference evidence="3 4" key="2">
    <citation type="journal article" date="2013" name="PLoS Genet.">
        <title>Comparative genome structure, secondary metabolite, and effector coding capacity across Cochliobolus pathogens.</title>
        <authorList>
            <person name="Condon B.J."/>
            <person name="Leng Y."/>
            <person name="Wu D."/>
            <person name="Bushley K.E."/>
            <person name="Ohm R.A."/>
            <person name="Otillar R."/>
            <person name="Martin J."/>
            <person name="Schackwitz W."/>
            <person name="Grimwood J."/>
            <person name="MohdZainudin N."/>
            <person name="Xue C."/>
            <person name="Wang R."/>
            <person name="Manning V.A."/>
            <person name="Dhillon B."/>
            <person name="Tu Z.J."/>
            <person name="Steffenson B.J."/>
            <person name="Salamov A."/>
            <person name="Sun H."/>
            <person name="Lowry S."/>
            <person name="LaButti K."/>
            <person name="Han J."/>
            <person name="Copeland A."/>
            <person name="Lindquist E."/>
            <person name="Barry K."/>
            <person name="Schmutz J."/>
            <person name="Baker S.E."/>
            <person name="Ciuffetti L.M."/>
            <person name="Grigoriev I.V."/>
            <person name="Zhong S."/>
            <person name="Turgeon B.G."/>
        </authorList>
    </citation>
    <scope>NUCLEOTIDE SEQUENCE [LARGE SCALE GENOMIC DNA]</scope>
    <source>
        <strain evidence="4">28A</strain>
    </source>
</reference>
<dbReference type="HOGENOM" id="CLU_1732609_0_0_1"/>
<dbReference type="RefSeq" id="XP_008021286.1">
    <property type="nucleotide sequence ID" value="XM_008023095.1"/>
</dbReference>
<name>R0KP38_EXST2</name>
<reference evidence="3 4" key="1">
    <citation type="journal article" date="2012" name="PLoS Pathog.">
        <title>Diverse lifestyles and strategies of plant pathogenesis encoded in the genomes of eighteen Dothideomycetes fungi.</title>
        <authorList>
            <person name="Ohm R.A."/>
            <person name="Feau N."/>
            <person name="Henrissat B."/>
            <person name="Schoch C.L."/>
            <person name="Horwitz B.A."/>
            <person name="Barry K.W."/>
            <person name="Condon B.J."/>
            <person name="Copeland A.C."/>
            <person name="Dhillon B."/>
            <person name="Glaser F."/>
            <person name="Hesse C.N."/>
            <person name="Kosti I."/>
            <person name="LaButti K."/>
            <person name="Lindquist E.A."/>
            <person name="Lucas S."/>
            <person name="Salamov A.A."/>
            <person name="Bradshaw R.E."/>
            <person name="Ciuffetti L."/>
            <person name="Hamelin R.C."/>
            <person name="Kema G.H.J."/>
            <person name="Lawrence C."/>
            <person name="Scott J.A."/>
            <person name="Spatafora J.W."/>
            <person name="Turgeon B.G."/>
            <person name="de Wit P.J.G.M."/>
            <person name="Zhong S."/>
            <person name="Goodwin S.B."/>
            <person name="Grigoriev I.V."/>
        </authorList>
    </citation>
    <scope>NUCLEOTIDE SEQUENCE [LARGE SCALE GENOMIC DNA]</scope>
    <source>
        <strain evidence="4">28A</strain>
    </source>
</reference>
<organism evidence="3 4">
    <name type="scientific">Exserohilum turcicum (strain 28A)</name>
    <name type="common">Northern leaf blight fungus</name>
    <name type="synonym">Setosphaeria turcica</name>
    <dbReference type="NCBI Taxonomy" id="671987"/>
    <lineage>
        <taxon>Eukaryota</taxon>
        <taxon>Fungi</taxon>
        <taxon>Dikarya</taxon>
        <taxon>Ascomycota</taxon>
        <taxon>Pezizomycotina</taxon>
        <taxon>Dothideomycetes</taxon>
        <taxon>Pleosporomycetidae</taxon>
        <taxon>Pleosporales</taxon>
        <taxon>Pleosporineae</taxon>
        <taxon>Pleosporaceae</taxon>
        <taxon>Exserohilum</taxon>
    </lineage>
</organism>
<keyword evidence="1" id="KW-0175">Coiled coil</keyword>
<evidence type="ECO:0000313" key="4">
    <source>
        <dbReference type="Proteomes" id="UP000016935"/>
    </source>
</evidence>
<keyword evidence="4" id="KW-1185">Reference proteome</keyword>
<dbReference type="OrthoDB" id="3662064at2759"/>
<dbReference type="AlphaFoldDB" id="R0KP38"/>
<evidence type="ECO:0000256" key="2">
    <source>
        <dbReference type="SAM" id="MobiDB-lite"/>
    </source>
</evidence>
<dbReference type="Proteomes" id="UP000016935">
    <property type="component" value="Unassembled WGS sequence"/>
</dbReference>
<feature type="coiled-coil region" evidence="1">
    <location>
        <begin position="79"/>
        <end position="106"/>
    </location>
</feature>
<feature type="region of interest" description="Disordered" evidence="2">
    <location>
        <begin position="1"/>
        <end position="23"/>
    </location>
</feature>
<evidence type="ECO:0000313" key="3">
    <source>
        <dbReference type="EMBL" id="EOA90834.1"/>
    </source>
</evidence>